<keyword evidence="1" id="KW-0378">Hydrolase</keyword>
<evidence type="ECO:0000313" key="2">
    <source>
        <dbReference type="Proteomes" id="UP001418637"/>
    </source>
</evidence>
<evidence type="ECO:0000313" key="1">
    <source>
        <dbReference type="EMBL" id="MEN3930235.1"/>
    </source>
</evidence>
<sequence length="412" mass="45003">MTMIATQKYLPQMFQSTLKSFAVLLPLALTACGGTPEKMMTPTTFEVDSSAKTIPIVVATTRLASEDPGILFTGKRGDLAYANVKISIPPTHVDGEIEWPKSLPADPSKYFATQSAEHIKPQQFRTAVRKNIQQYRTGGKVFVFIHGYNTKFDAAVMRLAQIASDSNSNVTPVLFTWPSQGKLFGYPYDRESAAYSRDALELVLKELANEPSVTDITVLAHSMGNMVALESLRQMAVRNGEVSRKIRSVILASPDVDVDVARTLISGMGKRPPHFTLFISRDDRALMASRLIWGSTDRLGQINPLQEPYRAELAEYKHMDVFDLTNLQTGDSTNHTKFAQSPAVVQFVGKYLMSGKPIDTGRMGLGDHIGAFVLGTTNAVGNAATAAVAAPISIIDPATRENLTDRFGAFVP</sequence>
<dbReference type="EMBL" id="JBBYXI010000001">
    <property type="protein sequence ID" value="MEN3930235.1"/>
    <property type="molecule type" value="Genomic_DNA"/>
</dbReference>
<dbReference type="InterPro" id="IPR010297">
    <property type="entry name" value="DUF900_hydrolase"/>
</dbReference>
<comment type="caution">
    <text evidence="1">The sequence shown here is derived from an EMBL/GenBank/DDBJ whole genome shotgun (WGS) entry which is preliminary data.</text>
</comment>
<dbReference type="PANTHER" id="PTHR36513:SF1">
    <property type="entry name" value="TRANSMEMBRANE PROTEIN"/>
    <property type="match status" value="1"/>
</dbReference>
<protein>
    <submittedName>
        <fullName evidence="1">Alpha/beta hydrolase</fullName>
    </submittedName>
</protein>
<proteinExistence type="predicted"/>
<dbReference type="SUPFAM" id="SSF53474">
    <property type="entry name" value="alpha/beta-Hydrolases"/>
    <property type="match status" value="1"/>
</dbReference>
<accession>A0ABV0BHV3</accession>
<gene>
    <name evidence="1" type="ORF">WJT86_04060</name>
</gene>
<dbReference type="PIRSF" id="PIRSF033909">
    <property type="entry name" value="UCP033909"/>
    <property type="match status" value="1"/>
</dbReference>
<reference evidence="1 2" key="1">
    <citation type="submission" date="2024-04" db="EMBL/GenBank/DDBJ databases">
        <title>A novel species isolated from cricket.</title>
        <authorList>
            <person name="Wang H.-C."/>
        </authorList>
    </citation>
    <scope>NUCLEOTIDE SEQUENCE [LARGE SCALE GENOMIC DNA]</scope>
    <source>
        <strain evidence="1 2">WL0021</strain>
    </source>
</reference>
<dbReference type="Proteomes" id="UP001418637">
    <property type="component" value="Unassembled WGS sequence"/>
</dbReference>
<keyword evidence="2" id="KW-1185">Reference proteome</keyword>
<name>A0ABV0BHV3_9HYPH</name>
<dbReference type="PANTHER" id="PTHR36513">
    <property type="entry name" value="ABC TRANSMEMBRANE TYPE-1 DOMAIN-CONTAINING PROTEIN"/>
    <property type="match status" value="1"/>
</dbReference>
<organism evidence="1 2">
    <name type="scientific">Hohaiivirga grylli</name>
    <dbReference type="NCBI Taxonomy" id="3133970"/>
    <lineage>
        <taxon>Bacteria</taxon>
        <taxon>Pseudomonadati</taxon>
        <taxon>Pseudomonadota</taxon>
        <taxon>Alphaproteobacteria</taxon>
        <taxon>Hyphomicrobiales</taxon>
        <taxon>Methylobacteriaceae</taxon>
        <taxon>Hohaiivirga</taxon>
    </lineage>
</organism>
<dbReference type="InterPro" id="IPR014586">
    <property type="entry name" value="UCP033909"/>
</dbReference>
<dbReference type="Pfam" id="PF05990">
    <property type="entry name" value="DUF900"/>
    <property type="match status" value="1"/>
</dbReference>
<dbReference type="Gene3D" id="3.40.50.1820">
    <property type="entry name" value="alpha/beta hydrolase"/>
    <property type="match status" value="1"/>
</dbReference>
<dbReference type="InterPro" id="IPR029058">
    <property type="entry name" value="AB_hydrolase_fold"/>
</dbReference>
<dbReference type="GO" id="GO:0016787">
    <property type="term" value="F:hydrolase activity"/>
    <property type="evidence" value="ECO:0007669"/>
    <property type="project" value="UniProtKB-KW"/>
</dbReference>